<name>A0A9Q0K076_9MAGN</name>
<comment type="caution">
    <text evidence="1">The sequence shown here is derived from an EMBL/GenBank/DDBJ whole genome shotgun (WGS) entry which is preliminary data.</text>
</comment>
<dbReference type="Proteomes" id="UP001141806">
    <property type="component" value="Unassembled WGS sequence"/>
</dbReference>
<evidence type="ECO:0008006" key="3">
    <source>
        <dbReference type="Google" id="ProtNLM"/>
    </source>
</evidence>
<dbReference type="EMBL" id="JAMYWD010000010">
    <property type="protein sequence ID" value="KAJ4958411.1"/>
    <property type="molecule type" value="Genomic_DNA"/>
</dbReference>
<organism evidence="1 2">
    <name type="scientific">Protea cynaroides</name>
    <dbReference type="NCBI Taxonomy" id="273540"/>
    <lineage>
        <taxon>Eukaryota</taxon>
        <taxon>Viridiplantae</taxon>
        <taxon>Streptophyta</taxon>
        <taxon>Embryophyta</taxon>
        <taxon>Tracheophyta</taxon>
        <taxon>Spermatophyta</taxon>
        <taxon>Magnoliopsida</taxon>
        <taxon>Proteales</taxon>
        <taxon>Proteaceae</taxon>
        <taxon>Protea</taxon>
    </lineage>
</organism>
<sequence>MQTTTVVEYQSQFETLSNRTDNIPTSFLASCFISGLQSDIRNEVLAFRLTTLSQAVGLARLQESKIFYRRKYAQRSAENLFSKGPMLLKPAAAQSLSKGPLLPTPPCVTSIISPTEQRIPIK</sequence>
<keyword evidence="2" id="KW-1185">Reference proteome</keyword>
<dbReference type="OrthoDB" id="1749531at2759"/>
<gene>
    <name evidence="1" type="ORF">NE237_025522</name>
</gene>
<proteinExistence type="predicted"/>
<dbReference type="AlphaFoldDB" id="A0A9Q0K076"/>
<protein>
    <recommendedName>
        <fullName evidence="3">Retrotransposon gag domain-containing protein</fullName>
    </recommendedName>
</protein>
<evidence type="ECO:0000313" key="1">
    <source>
        <dbReference type="EMBL" id="KAJ4958411.1"/>
    </source>
</evidence>
<reference evidence="1" key="1">
    <citation type="journal article" date="2023" name="Plant J.">
        <title>The genome of the king protea, Protea cynaroides.</title>
        <authorList>
            <person name="Chang J."/>
            <person name="Duong T.A."/>
            <person name="Schoeman C."/>
            <person name="Ma X."/>
            <person name="Roodt D."/>
            <person name="Barker N."/>
            <person name="Li Z."/>
            <person name="Van de Peer Y."/>
            <person name="Mizrachi E."/>
        </authorList>
    </citation>
    <scope>NUCLEOTIDE SEQUENCE</scope>
    <source>
        <tissue evidence="1">Young leaves</tissue>
    </source>
</reference>
<evidence type="ECO:0000313" key="2">
    <source>
        <dbReference type="Proteomes" id="UP001141806"/>
    </source>
</evidence>
<accession>A0A9Q0K076</accession>